<comment type="caution">
    <text evidence="1">The sequence shown here is derived from an EMBL/GenBank/DDBJ whole genome shotgun (WGS) entry which is preliminary data.</text>
</comment>
<keyword evidence="2" id="KW-1185">Reference proteome</keyword>
<evidence type="ECO:0000313" key="1">
    <source>
        <dbReference type="EMBL" id="GFO37407.1"/>
    </source>
</evidence>
<accession>A0AAV4CZU4</accession>
<gene>
    <name evidence="1" type="ORF">PoB_006391200</name>
</gene>
<sequence length="95" mass="10548">MKSGFSVLFRLATSAGPDSLTGRWRSISKVICPCPPSGSGMLLEETECLPFLPPFTVALRSERMPRIQERQRDLLGAVMALGCPAWLSLEYESFR</sequence>
<protein>
    <submittedName>
        <fullName evidence="1">Uncharacterized protein</fullName>
    </submittedName>
</protein>
<evidence type="ECO:0000313" key="2">
    <source>
        <dbReference type="Proteomes" id="UP000735302"/>
    </source>
</evidence>
<proteinExistence type="predicted"/>
<name>A0AAV4CZU4_9GAST</name>
<dbReference type="AlphaFoldDB" id="A0AAV4CZU4"/>
<organism evidence="1 2">
    <name type="scientific">Plakobranchus ocellatus</name>
    <dbReference type="NCBI Taxonomy" id="259542"/>
    <lineage>
        <taxon>Eukaryota</taxon>
        <taxon>Metazoa</taxon>
        <taxon>Spiralia</taxon>
        <taxon>Lophotrochozoa</taxon>
        <taxon>Mollusca</taxon>
        <taxon>Gastropoda</taxon>
        <taxon>Heterobranchia</taxon>
        <taxon>Euthyneura</taxon>
        <taxon>Panpulmonata</taxon>
        <taxon>Sacoglossa</taxon>
        <taxon>Placobranchoidea</taxon>
        <taxon>Plakobranchidae</taxon>
        <taxon>Plakobranchus</taxon>
    </lineage>
</organism>
<reference evidence="1 2" key="1">
    <citation type="journal article" date="2021" name="Elife">
        <title>Chloroplast acquisition without the gene transfer in kleptoplastic sea slugs, Plakobranchus ocellatus.</title>
        <authorList>
            <person name="Maeda T."/>
            <person name="Takahashi S."/>
            <person name="Yoshida T."/>
            <person name="Shimamura S."/>
            <person name="Takaki Y."/>
            <person name="Nagai Y."/>
            <person name="Toyoda A."/>
            <person name="Suzuki Y."/>
            <person name="Arimoto A."/>
            <person name="Ishii H."/>
            <person name="Satoh N."/>
            <person name="Nishiyama T."/>
            <person name="Hasebe M."/>
            <person name="Maruyama T."/>
            <person name="Minagawa J."/>
            <person name="Obokata J."/>
            <person name="Shigenobu S."/>
        </authorList>
    </citation>
    <scope>NUCLEOTIDE SEQUENCE [LARGE SCALE GENOMIC DNA]</scope>
</reference>
<dbReference type="EMBL" id="BLXT01007237">
    <property type="protein sequence ID" value="GFO37407.1"/>
    <property type="molecule type" value="Genomic_DNA"/>
</dbReference>
<dbReference type="Proteomes" id="UP000735302">
    <property type="component" value="Unassembled WGS sequence"/>
</dbReference>